<dbReference type="AlphaFoldDB" id="A0A8J2LWH4"/>
<name>A0A8J2LWH4_9BILA</name>
<comment type="caution">
    <text evidence="2">The sequence shown here is derived from an EMBL/GenBank/DDBJ whole genome shotgun (WGS) entry which is preliminary data.</text>
</comment>
<keyword evidence="3" id="KW-1185">Reference proteome</keyword>
<gene>
    <name evidence="2" type="ORF">CJOHNSTONI_LOCUS1674</name>
</gene>
<dbReference type="EMBL" id="CAKAEH010000533">
    <property type="protein sequence ID" value="CAG9531260.1"/>
    <property type="molecule type" value="Genomic_DNA"/>
</dbReference>
<dbReference type="Proteomes" id="UP000746747">
    <property type="component" value="Unassembled WGS sequence"/>
</dbReference>
<accession>A0A8J2LWH4</accession>
<reference evidence="2" key="1">
    <citation type="submission" date="2021-09" db="EMBL/GenBank/DDBJ databases">
        <authorList>
            <consortium name="Pathogen Informatics"/>
        </authorList>
    </citation>
    <scope>NUCLEOTIDE SEQUENCE</scope>
</reference>
<proteinExistence type="predicted"/>
<evidence type="ECO:0000313" key="3">
    <source>
        <dbReference type="Proteomes" id="UP000746747"/>
    </source>
</evidence>
<sequence>MPTHARPNPPTPNPATSSPSMHPFQFGKLLPVEACAVDLQTTASREISHSWGVYLLALVVRELRGHGVVDTAKIDGVAGVSGSERFRILY</sequence>
<protein>
    <submittedName>
        <fullName evidence="2">Uncharacterized protein</fullName>
    </submittedName>
</protein>
<feature type="region of interest" description="Disordered" evidence="1">
    <location>
        <begin position="1"/>
        <end position="22"/>
    </location>
</feature>
<organism evidence="2 3">
    <name type="scientific">Cercopithifilaria johnstoni</name>
    <dbReference type="NCBI Taxonomy" id="2874296"/>
    <lineage>
        <taxon>Eukaryota</taxon>
        <taxon>Metazoa</taxon>
        <taxon>Ecdysozoa</taxon>
        <taxon>Nematoda</taxon>
        <taxon>Chromadorea</taxon>
        <taxon>Rhabditida</taxon>
        <taxon>Spirurina</taxon>
        <taxon>Spiruromorpha</taxon>
        <taxon>Filarioidea</taxon>
        <taxon>Onchocercidae</taxon>
        <taxon>Cercopithifilaria</taxon>
    </lineage>
</organism>
<evidence type="ECO:0000256" key="1">
    <source>
        <dbReference type="SAM" id="MobiDB-lite"/>
    </source>
</evidence>
<evidence type="ECO:0000313" key="2">
    <source>
        <dbReference type="EMBL" id="CAG9531260.1"/>
    </source>
</evidence>